<evidence type="ECO:0000256" key="3">
    <source>
        <dbReference type="ARBA" id="ARBA00009650"/>
    </source>
</evidence>
<evidence type="ECO:0000256" key="2">
    <source>
        <dbReference type="ARBA" id="ARBA00004456"/>
    </source>
</evidence>
<gene>
    <name evidence="16" type="ORF">EGYM00392_LOCUS19897</name>
</gene>
<comment type="similarity">
    <text evidence="3">Belongs to the cytochrome c family. PetJ subfamily.</text>
</comment>
<dbReference type="PROSITE" id="PS51257">
    <property type="entry name" value="PROKAR_LIPOPROTEIN"/>
    <property type="match status" value="1"/>
</dbReference>
<dbReference type="PRINTS" id="PR00605">
    <property type="entry name" value="CYTCHROMECIC"/>
</dbReference>
<evidence type="ECO:0000256" key="12">
    <source>
        <dbReference type="ARBA" id="ARBA00033211"/>
    </source>
</evidence>
<evidence type="ECO:0000313" key="16">
    <source>
        <dbReference type="EMBL" id="CAD9008803.1"/>
    </source>
</evidence>
<name>A0A7S1IDR8_9EUGL</name>
<dbReference type="EMBL" id="HBGA01054045">
    <property type="protein sequence ID" value="CAD9008803.1"/>
    <property type="molecule type" value="Transcribed_RNA"/>
</dbReference>
<keyword evidence="7" id="KW-0249">Electron transport</keyword>
<evidence type="ECO:0000256" key="8">
    <source>
        <dbReference type="ARBA" id="ARBA00023004"/>
    </source>
</evidence>
<dbReference type="GO" id="GO:0009543">
    <property type="term" value="C:chloroplast thylakoid lumen"/>
    <property type="evidence" value="ECO:0007669"/>
    <property type="project" value="UniProtKB-SubCell"/>
</dbReference>
<keyword evidence="14" id="KW-1133">Transmembrane helix</keyword>
<evidence type="ECO:0000256" key="13">
    <source>
        <dbReference type="PROSITE-ProRule" id="PRU00433"/>
    </source>
</evidence>
<dbReference type="PROSITE" id="PS51007">
    <property type="entry name" value="CYTC"/>
    <property type="match status" value="1"/>
</dbReference>
<keyword evidence="6 13" id="KW-0479">Metal-binding</keyword>
<dbReference type="InterPro" id="IPR023655">
    <property type="entry name" value="Cyt_C6"/>
</dbReference>
<evidence type="ECO:0000256" key="1">
    <source>
        <dbReference type="ARBA" id="ARBA00002347"/>
    </source>
</evidence>
<dbReference type="GO" id="GO:0020037">
    <property type="term" value="F:heme binding"/>
    <property type="evidence" value="ECO:0007669"/>
    <property type="project" value="InterPro"/>
</dbReference>
<evidence type="ECO:0000256" key="4">
    <source>
        <dbReference type="ARBA" id="ARBA00022448"/>
    </source>
</evidence>
<dbReference type="SUPFAM" id="SSF46626">
    <property type="entry name" value="Cytochrome c"/>
    <property type="match status" value="1"/>
</dbReference>
<keyword evidence="14" id="KW-0812">Transmembrane</keyword>
<accession>A0A7S1IDR8</accession>
<evidence type="ECO:0000256" key="9">
    <source>
        <dbReference type="ARBA" id="ARBA00023078"/>
    </source>
</evidence>
<organism evidence="16">
    <name type="scientific">Eutreptiella gymnastica</name>
    <dbReference type="NCBI Taxonomy" id="73025"/>
    <lineage>
        <taxon>Eukaryota</taxon>
        <taxon>Discoba</taxon>
        <taxon>Euglenozoa</taxon>
        <taxon>Euglenida</taxon>
        <taxon>Spirocuta</taxon>
        <taxon>Euglenophyceae</taxon>
        <taxon>Eutreptiales</taxon>
        <taxon>Eutreptiaceae</taxon>
        <taxon>Eutreptiella</taxon>
    </lineage>
</organism>
<dbReference type="Gene3D" id="1.10.760.10">
    <property type="entry name" value="Cytochrome c-like domain"/>
    <property type="match status" value="1"/>
</dbReference>
<proteinExistence type="inferred from homology"/>
<evidence type="ECO:0000256" key="11">
    <source>
        <dbReference type="ARBA" id="ARBA00031247"/>
    </source>
</evidence>
<dbReference type="AlphaFoldDB" id="A0A7S1IDR8"/>
<comment type="function">
    <text evidence="1">Functions as an electron carrier between membrane-bound cytochrome b6-f and photosystem I in oxygenic photosynthesis.</text>
</comment>
<sequence>MSLLDKRPSNTVPYVAVAIVSCMAGALVGSLNMGSENTPTFLATTPITTMTKPATLPYATTIPAPRLNNPATRLAASQYINGEDVALPESEEGLMFVEGPNVQSKVPNTLLAAIAAAVASVGAGIAGYVSKKRNLAKEMATGAAAAAVTLSTVGAAHAYQAPAPALFAKACAACHIAGGNLVIKGHTLSRSAMEKYLDGGWTKDAIEYQIRNGKGPMPAWEGILSEGDIAALRDYVYAQSTGEWVDVDE</sequence>
<dbReference type="GO" id="GO:0005506">
    <property type="term" value="F:iron ion binding"/>
    <property type="evidence" value="ECO:0007669"/>
    <property type="project" value="InterPro"/>
</dbReference>
<keyword evidence="14" id="KW-0472">Membrane</keyword>
<feature type="transmembrane region" description="Helical" evidence="14">
    <location>
        <begin position="110"/>
        <end position="129"/>
    </location>
</feature>
<dbReference type="InterPro" id="IPR008168">
    <property type="entry name" value="Cyt_C_IC"/>
</dbReference>
<evidence type="ECO:0000256" key="10">
    <source>
        <dbReference type="ARBA" id="ARBA00030448"/>
    </source>
</evidence>
<keyword evidence="4" id="KW-0813">Transport</keyword>
<protein>
    <recommendedName>
        <fullName evidence="12">Cytochrome c-553</fullName>
    </recommendedName>
    <alternativeName>
        <fullName evidence="11">Cytochrome c553</fullName>
    </alternativeName>
    <alternativeName>
        <fullName evidence="10">Soluble cytochrome f</fullName>
    </alternativeName>
</protein>
<evidence type="ECO:0000259" key="15">
    <source>
        <dbReference type="PROSITE" id="PS51007"/>
    </source>
</evidence>
<evidence type="ECO:0000256" key="7">
    <source>
        <dbReference type="ARBA" id="ARBA00022982"/>
    </source>
</evidence>
<dbReference type="PANTHER" id="PTHR34688:SF2">
    <property type="entry name" value="CYTOCHROME C6, CHLOROPLASTIC"/>
    <property type="match status" value="1"/>
</dbReference>
<keyword evidence="9" id="KW-0793">Thylakoid</keyword>
<feature type="transmembrane region" description="Helical" evidence="14">
    <location>
        <begin position="12"/>
        <end position="31"/>
    </location>
</feature>
<evidence type="ECO:0000256" key="14">
    <source>
        <dbReference type="SAM" id="Phobius"/>
    </source>
</evidence>
<keyword evidence="8 13" id="KW-0408">Iron</keyword>
<evidence type="ECO:0000256" key="6">
    <source>
        <dbReference type="ARBA" id="ARBA00022723"/>
    </source>
</evidence>
<dbReference type="InterPro" id="IPR009056">
    <property type="entry name" value="Cyt_c-like_dom"/>
</dbReference>
<reference evidence="16" key="1">
    <citation type="submission" date="2021-01" db="EMBL/GenBank/DDBJ databases">
        <authorList>
            <person name="Corre E."/>
            <person name="Pelletier E."/>
            <person name="Niang G."/>
            <person name="Scheremetjew M."/>
            <person name="Finn R."/>
            <person name="Kale V."/>
            <person name="Holt S."/>
            <person name="Cochrane G."/>
            <person name="Meng A."/>
            <person name="Brown T."/>
            <person name="Cohen L."/>
        </authorList>
    </citation>
    <scope>NUCLEOTIDE SEQUENCE</scope>
    <source>
        <strain evidence="16">NIES-381</strain>
    </source>
</reference>
<evidence type="ECO:0000256" key="5">
    <source>
        <dbReference type="ARBA" id="ARBA00022617"/>
    </source>
</evidence>
<dbReference type="InterPro" id="IPR036909">
    <property type="entry name" value="Cyt_c-like_dom_sf"/>
</dbReference>
<dbReference type="Pfam" id="PF13442">
    <property type="entry name" value="Cytochrome_CBB3"/>
    <property type="match status" value="1"/>
</dbReference>
<comment type="subcellular location">
    <subcellularLocation>
        <location evidence="2">Plastid</location>
        <location evidence="2">Chloroplast thylakoid lumen</location>
    </subcellularLocation>
</comment>
<keyword evidence="5 13" id="KW-0349">Heme</keyword>
<dbReference type="GO" id="GO:0009055">
    <property type="term" value="F:electron transfer activity"/>
    <property type="evidence" value="ECO:0007669"/>
    <property type="project" value="InterPro"/>
</dbReference>
<feature type="domain" description="Cytochrome c" evidence="15">
    <location>
        <begin position="158"/>
        <end position="240"/>
    </location>
</feature>
<dbReference type="PANTHER" id="PTHR34688">
    <property type="entry name" value="CYTOCHROME C6, CHLOROPLASTIC"/>
    <property type="match status" value="1"/>
</dbReference>